<evidence type="ECO:0000313" key="1">
    <source>
        <dbReference type="EMBL" id="HIP75195.1"/>
    </source>
</evidence>
<name>A0A833E0Q5_9EURY</name>
<dbReference type="EMBL" id="DQUG01000144">
    <property type="protein sequence ID" value="HIP75195.1"/>
    <property type="molecule type" value="Genomic_DNA"/>
</dbReference>
<organism evidence="1 2">
    <name type="scientific">Thermococcus paralvinellae</name>
    <dbReference type="NCBI Taxonomy" id="582419"/>
    <lineage>
        <taxon>Archaea</taxon>
        <taxon>Methanobacteriati</taxon>
        <taxon>Methanobacteriota</taxon>
        <taxon>Thermococci</taxon>
        <taxon>Thermococcales</taxon>
        <taxon>Thermococcaceae</taxon>
        <taxon>Thermococcus</taxon>
    </lineage>
</organism>
<reference evidence="1" key="1">
    <citation type="journal article" date="2020" name="ISME J.">
        <title>Gammaproteobacteria mediating utilization of methyl-, sulfur- and petroleum organic compounds in deep ocean hydrothermal plumes.</title>
        <authorList>
            <person name="Zhou Z."/>
            <person name="Liu Y."/>
            <person name="Pan J."/>
            <person name="Cron B.R."/>
            <person name="Toner B.M."/>
            <person name="Anantharaman K."/>
            <person name="Breier J.A."/>
            <person name="Dick G.J."/>
            <person name="Li M."/>
        </authorList>
    </citation>
    <scope>NUCLEOTIDE SEQUENCE</scope>
    <source>
        <strain evidence="1">SZUA-1451</strain>
    </source>
</reference>
<gene>
    <name evidence="1" type="ORF">EYH13_03455</name>
</gene>
<comment type="caution">
    <text evidence="1">The sequence shown here is derived from an EMBL/GenBank/DDBJ whole genome shotgun (WGS) entry which is preliminary data.</text>
</comment>
<dbReference type="Proteomes" id="UP000649326">
    <property type="component" value="Unassembled WGS sequence"/>
</dbReference>
<evidence type="ECO:0000313" key="2">
    <source>
        <dbReference type="Proteomes" id="UP000649326"/>
    </source>
</evidence>
<dbReference type="SUPFAM" id="SSF55961">
    <property type="entry name" value="Bet v1-like"/>
    <property type="match status" value="1"/>
</dbReference>
<dbReference type="AlphaFoldDB" id="A0A833E0Q5"/>
<accession>A0A833E0Q5</accession>
<sequence>MKRKLYMVSVNTSPDKVRKILENAEEFILNWPYVVKIRKLKGIIAQIRLPRFIFSFEDEYTFSISRDKNAYIYEGKGKKSKIIVMILLESQKKATTHVTVDVRYSGKREFILGKTIEELAKGIAETLKVMAESFRDTSITIPKAIIDIDFDDPMSLAGFLSRAKMVYTGLHTIKKGQLFESLMKIISNYEGEIFYISGVSQDGIKSFKVLLDQGRITAIHYRDGKGSESVKVTGNNQDEAIKAFQIADKIEGVYMINIWVPIGGGWSD</sequence>
<proteinExistence type="predicted"/>
<protein>
    <submittedName>
        <fullName evidence="1">Uncharacterized protein</fullName>
    </submittedName>
</protein>